<dbReference type="AlphaFoldDB" id="A0AAN8JKU5"/>
<proteinExistence type="predicted"/>
<keyword evidence="3" id="KW-1185">Reference proteome</keyword>
<name>A0AAN8JKU5_PATCE</name>
<dbReference type="Proteomes" id="UP001347796">
    <property type="component" value="Unassembled WGS sequence"/>
</dbReference>
<accession>A0AAN8JKU5</accession>
<organism evidence="2 3">
    <name type="scientific">Patella caerulea</name>
    <name type="common">Rayed Mediterranean limpet</name>
    <dbReference type="NCBI Taxonomy" id="87958"/>
    <lineage>
        <taxon>Eukaryota</taxon>
        <taxon>Metazoa</taxon>
        <taxon>Spiralia</taxon>
        <taxon>Lophotrochozoa</taxon>
        <taxon>Mollusca</taxon>
        <taxon>Gastropoda</taxon>
        <taxon>Patellogastropoda</taxon>
        <taxon>Patelloidea</taxon>
        <taxon>Patellidae</taxon>
        <taxon>Patella</taxon>
    </lineage>
</organism>
<dbReference type="InterPro" id="IPR051291">
    <property type="entry name" value="CIMAP"/>
</dbReference>
<gene>
    <name evidence="2" type="ORF">SNE40_012751</name>
</gene>
<evidence type="ECO:0008006" key="4">
    <source>
        <dbReference type="Google" id="ProtNLM"/>
    </source>
</evidence>
<dbReference type="EMBL" id="JAZGQO010000009">
    <property type="protein sequence ID" value="KAK6177876.1"/>
    <property type="molecule type" value="Genomic_DNA"/>
</dbReference>
<evidence type="ECO:0000256" key="1">
    <source>
        <dbReference type="SAM" id="MobiDB-lite"/>
    </source>
</evidence>
<protein>
    <recommendedName>
        <fullName evidence="4">Outer dense fiber protein 3</fullName>
    </recommendedName>
</protein>
<feature type="compositionally biased region" description="Polar residues" evidence="1">
    <location>
        <begin position="134"/>
        <end position="152"/>
    </location>
</feature>
<feature type="compositionally biased region" description="Polar residues" evidence="1">
    <location>
        <begin position="109"/>
        <end position="120"/>
    </location>
</feature>
<dbReference type="Pfam" id="PF07004">
    <property type="entry name" value="SHIPPO-rpt"/>
    <property type="match status" value="6"/>
</dbReference>
<feature type="compositionally biased region" description="Polar residues" evidence="1">
    <location>
        <begin position="181"/>
        <end position="191"/>
    </location>
</feature>
<feature type="region of interest" description="Disordered" evidence="1">
    <location>
        <begin position="69"/>
        <end position="238"/>
    </location>
</feature>
<feature type="compositionally biased region" description="Basic and acidic residues" evidence="1">
    <location>
        <begin position="70"/>
        <end position="79"/>
    </location>
</feature>
<sequence>MVYDYTKPRAPIAAMYNSPGPCYGLPALTGQTSHDPRSSHTKTPAYSFGVRHGKFWDDCSPGPCYYPDPKISRGGKDGTPHYSLYSRNQDGTMFRTPGPGSYQPEHSGPSASYNHPSHSFGSRPRYRRSDNVPAANSYSLPGMTGSTVQSGKRQAPKFSLSGRQRTGGFSEDLAKAPGPGTYNTTDPSTFKSKAPLYSMTCRNTMPGDATQKPGPGAHSPQDTWAHKNKKPEYSFGIRHSQYTAPLIVDVQD</sequence>
<evidence type="ECO:0000313" key="3">
    <source>
        <dbReference type="Proteomes" id="UP001347796"/>
    </source>
</evidence>
<dbReference type="GO" id="GO:0005856">
    <property type="term" value="C:cytoskeleton"/>
    <property type="evidence" value="ECO:0007669"/>
    <property type="project" value="TreeGrafter"/>
</dbReference>
<dbReference type="PANTHER" id="PTHR21580">
    <property type="entry name" value="SHIPPO-1-RELATED"/>
    <property type="match status" value="1"/>
</dbReference>
<reference evidence="2 3" key="1">
    <citation type="submission" date="2024-01" db="EMBL/GenBank/DDBJ databases">
        <title>The genome of the rayed Mediterranean limpet Patella caerulea (Linnaeus, 1758).</title>
        <authorList>
            <person name="Anh-Thu Weber A."/>
            <person name="Halstead-Nussloch G."/>
        </authorList>
    </citation>
    <scope>NUCLEOTIDE SEQUENCE [LARGE SCALE GENOMIC DNA]</scope>
    <source>
        <strain evidence="2">AATW-2023a</strain>
        <tissue evidence="2">Whole specimen</tissue>
    </source>
</reference>
<dbReference type="PANTHER" id="PTHR21580:SF28">
    <property type="entry name" value="BOREALIN N-TERMINAL DOMAIN-CONTAINING PROTEIN-RELATED"/>
    <property type="match status" value="1"/>
</dbReference>
<evidence type="ECO:0000313" key="2">
    <source>
        <dbReference type="EMBL" id="KAK6177876.1"/>
    </source>
</evidence>
<dbReference type="InterPro" id="IPR010736">
    <property type="entry name" value="SHIPPO-rpt"/>
</dbReference>
<comment type="caution">
    <text evidence="2">The sequence shown here is derived from an EMBL/GenBank/DDBJ whole genome shotgun (WGS) entry which is preliminary data.</text>
</comment>